<evidence type="ECO:0000313" key="1">
    <source>
        <dbReference type="Ensembl" id="ENSCPVP00000016778.1"/>
    </source>
</evidence>
<dbReference type="Proteomes" id="UP000694382">
    <property type="component" value="Chromosome 21"/>
</dbReference>
<accession>A0A8C3N8S4</accession>
<organism evidence="1 2">
    <name type="scientific">Geospiza parvula</name>
    <name type="common">Small tree-finch</name>
    <name type="synonym">Camarhynchus parvulus</name>
    <dbReference type="NCBI Taxonomy" id="87175"/>
    <lineage>
        <taxon>Eukaryota</taxon>
        <taxon>Metazoa</taxon>
        <taxon>Chordata</taxon>
        <taxon>Craniata</taxon>
        <taxon>Vertebrata</taxon>
        <taxon>Euteleostomi</taxon>
        <taxon>Archelosauria</taxon>
        <taxon>Archosauria</taxon>
        <taxon>Dinosauria</taxon>
        <taxon>Saurischia</taxon>
        <taxon>Theropoda</taxon>
        <taxon>Coelurosauria</taxon>
        <taxon>Aves</taxon>
        <taxon>Neognathae</taxon>
        <taxon>Neoaves</taxon>
        <taxon>Telluraves</taxon>
        <taxon>Australaves</taxon>
        <taxon>Passeriformes</taxon>
        <taxon>Thraupidae</taxon>
        <taxon>Camarhynchus</taxon>
    </lineage>
</organism>
<sequence>TRLILQISDLQKGSNQVFSHSLHERDLEIGRLRRESEKMRRDQASTAGIVSLELWVREQKIQQLQQETEKLSKENREKDKQLAVVSAKVGALSFSFFTHFCQVIEKVRQISDENKQSHEREKSLQKELSSRLAKEREVSANIEVFKNSLQKLQACLRSPCSSASLRGELGQLELLCLDPSVSAIRTAVVDMARGPLSWLEGAEQLLDSAGMDLHTSGKGLCPWECGMSWQARCIGESPA</sequence>
<name>A0A8C3N8S4_GEOPR</name>
<protein>
    <submittedName>
        <fullName evidence="1">Uncharacterized protein</fullName>
    </submittedName>
</protein>
<proteinExistence type="predicted"/>
<dbReference type="Ensembl" id="ENSCPVT00000017527.2">
    <property type="protein sequence ID" value="ENSCPVP00000016778.1"/>
    <property type="gene ID" value="ENSCPVG00000012267.2"/>
</dbReference>
<reference evidence="1" key="1">
    <citation type="submission" date="2020-02" db="EMBL/GenBank/DDBJ databases">
        <authorList>
            <person name="Enbody D E."/>
            <person name="Pettersson E M."/>
        </authorList>
    </citation>
    <scope>NUCLEOTIDE SEQUENCE [LARGE SCALE GENOMIC DNA]</scope>
</reference>
<keyword evidence="2" id="KW-1185">Reference proteome</keyword>
<reference evidence="1" key="3">
    <citation type="submission" date="2025-09" db="UniProtKB">
        <authorList>
            <consortium name="Ensembl"/>
        </authorList>
    </citation>
    <scope>IDENTIFICATION</scope>
</reference>
<evidence type="ECO:0000313" key="2">
    <source>
        <dbReference type="Proteomes" id="UP000694382"/>
    </source>
</evidence>
<dbReference type="AlphaFoldDB" id="A0A8C3N8S4"/>
<reference evidence="1" key="2">
    <citation type="submission" date="2025-08" db="UniProtKB">
        <authorList>
            <consortium name="Ensembl"/>
        </authorList>
    </citation>
    <scope>IDENTIFICATION</scope>
</reference>